<dbReference type="Gene3D" id="3.60.20.10">
    <property type="entry name" value="Glutamine Phosphoribosylpyrophosphate, subunit 1, domain 1"/>
    <property type="match status" value="1"/>
</dbReference>
<dbReference type="AlphaFoldDB" id="A0A2G8JW23"/>
<dbReference type="InterPro" id="IPR005854">
    <property type="entry name" value="PurF"/>
</dbReference>
<dbReference type="GO" id="GO:0051536">
    <property type="term" value="F:iron-sulfur cluster binding"/>
    <property type="evidence" value="ECO:0007669"/>
    <property type="project" value="UniProtKB-KW"/>
</dbReference>
<dbReference type="EMBL" id="MRZV01001180">
    <property type="protein sequence ID" value="PIK39967.1"/>
    <property type="molecule type" value="Genomic_DNA"/>
</dbReference>
<dbReference type="GO" id="GO:0009113">
    <property type="term" value="P:purine nucleobase biosynthetic process"/>
    <property type="evidence" value="ECO:0007669"/>
    <property type="project" value="InterPro"/>
</dbReference>
<feature type="active site" description="Nucleophile" evidence="12">
    <location>
        <position position="31"/>
    </location>
</feature>
<dbReference type="Proteomes" id="UP000230750">
    <property type="component" value="Unassembled WGS sequence"/>
</dbReference>
<organism evidence="15 16">
    <name type="scientific">Stichopus japonicus</name>
    <name type="common">Sea cucumber</name>
    <dbReference type="NCBI Taxonomy" id="307972"/>
    <lineage>
        <taxon>Eukaryota</taxon>
        <taxon>Metazoa</taxon>
        <taxon>Echinodermata</taxon>
        <taxon>Eleutherozoa</taxon>
        <taxon>Echinozoa</taxon>
        <taxon>Holothuroidea</taxon>
        <taxon>Aspidochirotacea</taxon>
        <taxon>Aspidochirotida</taxon>
        <taxon>Stichopodidae</taxon>
        <taxon>Apostichopus</taxon>
    </lineage>
</organism>
<evidence type="ECO:0000256" key="6">
    <source>
        <dbReference type="ARBA" id="ARBA00022755"/>
    </source>
</evidence>
<feature type="binding site" evidence="13">
    <location>
        <position position="536"/>
    </location>
    <ligand>
        <name>[4Fe-4S] cluster</name>
        <dbReference type="ChEBI" id="CHEBI:49883"/>
    </ligand>
</feature>
<dbReference type="SUPFAM" id="SSF56235">
    <property type="entry name" value="N-terminal nucleophile aminohydrolases (Ntn hydrolases)"/>
    <property type="match status" value="1"/>
</dbReference>
<dbReference type="InterPro" id="IPR029057">
    <property type="entry name" value="PRTase-like"/>
</dbReference>
<evidence type="ECO:0000256" key="8">
    <source>
        <dbReference type="ARBA" id="ARBA00033770"/>
    </source>
</evidence>
<dbReference type="CDD" id="cd06223">
    <property type="entry name" value="PRTases_typeI"/>
    <property type="match status" value="1"/>
</dbReference>
<feature type="binding site" evidence="13">
    <location>
        <position position="357"/>
    </location>
    <ligand>
        <name>[4Fe-4S] cluster</name>
        <dbReference type="ChEBI" id="CHEBI:49883"/>
    </ligand>
</feature>
<dbReference type="EC" id="2.4.2.14" evidence="3 11"/>
<dbReference type="GO" id="GO:0004044">
    <property type="term" value="F:amidophosphoribosyltransferase activity"/>
    <property type="evidence" value="ECO:0007669"/>
    <property type="project" value="UniProtKB-EC"/>
</dbReference>
<sequence>MASNVVADDVGAVNSNLDDDVEDDYGLREACGVFGCVAAVDSQLDVPQLLALGLTALQHRGQESAGMITGRLECASFKKHIGMGMVSQIFTEEILGKMRGDLGIGHTRYSTAGSSALVNCQPFEVETLQGKIAVAHNGELINCKSLRQKVLKHGIGLSSSSDSEVITQLLCGSPPEGEPEGVDWEARIKQFMNESPLSYAVLVMFGPASTRSGTRTGTGHSVWGPCRGLLSLNSLNISLPVTPSKVLKKEDTMKNDLHDDISHWAQLIVQLSRDVNALLVIVADLFHNNYSKKIITKEDSNFEPEGWVVSSESCAFQSIGAKFVREVLPGEIVQITNQGIKTLAIVPRPKKDPPAFCIFEYVYFARPDSLLQGQMVYSVRMRCGRKLAKEAPVEADIVSTVPESATPAALGYSEMSGIPYAEVLTKNRYVGRTFIQPSTRLRQLGVAKKFGALTENFVGKKVVHIRVASPPVKYPCYMGINIPTKQELIANQLQPEQLADHFGADSVVYLTIDGLLEATSEGMNLQDMGKHTSHHCTACLSGKYPVQPELW</sequence>
<dbReference type="GO" id="GO:0046872">
    <property type="term" value="F:metal ion binding"/>
    <property type="evidence" value="ECO:0007669"/>
    <property type="project" value="UniProtKB-KW"/>
</dbReference>
<keyword evidence="13" id="KW-0479">Metal-binding</keyword>
<evidence type="ECO:0000256" key="12">
    <source>
        <dbReference type="PIRSR" id="PIRSR000485-1"/>
    </source>
</evidence>
<dbReference type="SUPFAM" id="SSF53271">
    <property type="entry name" value="PRTase-like"/>
    <property type="match status" value="1"/>
</dbReference>
<dbReference type="PANTHER" id="PTHR11907">
    <property type="entry name" value="AMIDOPHOSPHORIBOSYLTRANSFERASE"/>
    <property type="match status" value="1"/>
</dbReference>
<evidence type="ECO:0000256" key="9">
    <source>
        <dbReference type="ARBA" id="ARBA00033776"/>
    </source>
</evidence>
<dbReference type="Pfam" id="PF13522">
    <property type="entry name" value="GATase_6"/>
    <property type="match status" value="1"/>
</dbReference>
<comment type="similarity">
    <text evidence="2 11">In the C-terminal section; belongs to the purine/pyrimidine phosphoribosyltransferase family.</text>
</comment>
<comment type="catalytic activity">
    <reaction evidence="10">
        <text>5-phospho-beta-D-ribosylamine + L-glutamate + diphosphate = 5-phospho-alpha-D-ribose 1-diphosphate + L-glutamine + H2O</text>
        <dbReference type="Rhea" id="RHEA:14905"/>
        <dbReference type="ChEBI" id="CHEBI:15377"/>
        <dbReference type="ChEBI" id="CHEBI:29985"/>
        <dbReference type="ChEBI" id="CHEBI:33019"/>
        <dbReference type="ChEBI" id="CHEBI:58017"/>
        <dbReference type="ChEBI" id="CHEBI:58359"/>
        <dbReference type="ChEBI" id="CHEBI:58681"/>
        <dbReference type="EC" id="2.4.2.14"/>
    </reaction>
    <physiologicalReaction direction="right-to-left" evidence="10">
        <dbReference type="Rhea" id="RHEA:14907"/>
    </physiologicalReaction>
</comment>
<dbReference type="InterPro" id="IPR017932">
    <property type="entry name" value="GATase_2_dom"/>
</dbReference>
<evidence type="ECO:0000313" key="16">
    <source>
        <dbReference type="Proteomes" id="UP000230750"/>
    </source>
</evidence>
<evidence type="ECO:0000256" key="2">
    <source>
        <dbReference type="ARBA" id="ARBA00010138"/>
    </source>
</evidence>
<dbReference type="PIRSF" id="PIRSF000485">
    <property type="entry name" value="Amd_phspho_trans"/>
    <property type="match status" value="1"/>
</dbReference>
<reference evidence="15 16" key="1">
    <citation type="journal article" date="2017" name="PLoS Biol.">
        <title>The sea cucumber genome provides insights into morphological evolution and visceral regeneration.</title>
        <authorList>
            <person name="Zhang X."/>
            <person name="Sun L."/>
            <person name="Yuan J."/>
            <person name="Sun Y."/>
            <person name="Gao Y."/>
            <person name="Zhang L."/>
            <person name="Li S."/>
            <person name="Dai H."/>
            <person name="Hamel J.F."/>
            <person name="Liu C."/>
            <person name="Yu Y."/>
            <person name="Liu S."/>
            <person name="Lin W."/>
            <person name="Guo K."/>
            <person name="Jin S."/>
            <person name="Xu P."/>
            <person name="Storey K.B."/>
            <person name="Huan P."/>
            <person name="Zhang T."/>
            <person name="Zhou Y."/>
            <person name="Zhang J."/>
            <person name="Lin C."/>
            <person name="Li X."/>
            <person name="Xing L."/>
            <person name="Huo D."/>
            <person name="Sun M."/>
            <person name="Wang L."/>
            <person name="Mercier A."/>
            <person name="Li F."/>
            <person name="Yang H."/>
            <person name="Xiang J."/>
        </authorList>
    </citation>
    <scope>NUCLEOTIDE SEQUENCE [LARGE SCALE GENOMIC DNA]</scope>
    <source>
        <strain evidence="15">Shaxun</strain>
        <tissue evidence="15">Muscle</tissue>
    </source>
</reference>
<keyword evidence="5 11" id="KW-0808">Transferase</keyword>
<dbReference type="InterPro" id="IPR029055">
    <property type="entry name" value="Ntn_hydrolases_N"/>
</dbReference>
<feature type="binding site" evidence="13">
    <location>
        <position position="476"/>
    </location>
    <ligand>
        <name>[4Fe-4S] cluster</name>
        <dbReference type="ChEBI" id="CHEBI:49883"/>
    </ligand>
</feature>
<accession>A0A2G8JW23</accession>
<evidence type="ECO:0000256" key="7">
    <source>
        <dbReference type="ARBA" id="ARBA00022962"/>
    </source>
</evidence>
<name>A0A2G8JW23_STIJA</name>
<dbReference type="Gene3D" id="3.40.50.2020">
    <property type="match status" value="1"/>
</dbReference>
<keyword evidence="6 11" id="KW-0658">Purine biosynthesis</keyword>
<protein>
    <recommendedName>
        <fullName evidence="8 11">Amidophosphoribosyltransferase</fullName>
        <shortName evidence="11">ATase</shortName>
        <ecNumber evidence="3 11">2.4.2.14</ecNumber>
    </recommendedName>
    <alternativeName>
        <fullName evidence="9 11">Glutamine phosphoribosylpyrophosphate amidotransferase</fullName>
    </alternativeName>
</protein>
<comment type="pathway">
    <text evidence="1 11">Purine metabolism; IMP biosynthesis via de novo pathway; N(1)-(5-phospho-D-ribosyl)glycinamide from 5-phospho-alpha-D-ribose 1-diphosphate: step 1/2.</text>
</comment>
<dbReference type="STRING" id="307972.A0A2G8JW23"/>
<dbReference type="OrthoDB" id="191723at2759"/>
<evidence type="ECO:0000256" key="13">
    <source>
        <dbReference type="PIRSR" id="PIRSR000485-3"/>
    </source>
</evidence>
<comment type="caution">
    <text evidence="15">The sequence shown here is derived from an EMBL/GenBank/DDBJ whole genome shotgun (WGS) entry which is preliminary data.</text>
</comment>
<evidence type="ECO:0000256" key="1">
    <source>
        <dbReference type="ARBA" id="ARBA00005209"/>
    </source>
</evidence>
<keyword evidence="13" id="KW-0411">Iron-sulfur</keyword>
<proteinExistence type="inferred from homology"/>
<keyword evidence="7" id="KW-0315">Glutamine amidotransferase</keyword>
<evidence type="ECO:0000256" key="11">
    <source>
        <dbReference type="PIRNR" id="PIRNR000485"/>
    </source>
</evidence>
<dbReference type="PROSITE" id="PS51278">
    <property type="entry name" value="GATASE_TYPE_2"/>
    <property type="match status" value="1"/>
</dbReference>
<evidence type="ECO:0000256" key="4">
    <source>
        <dbReference type="ARBA" id="ARBA00022676"/>
    </source>
</evidence>
<dbReference type="InterPro" id="IPR000836">
    <property type="entry name" value="PRTase_dom"/>
</dbReference>
<evidence type="ECO:0000259" key="14">
    <source>
        <dbReference type="PROSITE" id="PS51278"/>
    </source>
</evidence>
<dbReference type="UniPathway" id="UPA00074">
    <property type="reaction ID" value="UER00124"/>
</dbReference>
<gene>
    <name evidence="15" type="ORF">BSL78_23192</name>
</gene>
<evidence type="ECO:0000256" key="5">
    <source>
        <dbReference type="ARBA" id="ARBA00022679"/>
    </source>
</evidence>
<keyword evidence="16" id="KW-1185">Reference proteome</keyword>
<evidence type="ECO:0000256" key="3">
    <source>
        <dbReference type="ARBA" id="ARBA00011941"/>
    </source>
</evidence>
<keyword evidence="13" id="KW-0408">Iron</keyword>
<comment type="cofactor">
    <cofactor evidence="13">
        <name>[4Fe-4S] cluster</name>
        <dbReference type="ChEBI" id="CHEBI:49883"/>
    </cofactor>
    <text evidence="13">Binds 1 [4Fe-4S] cluster per subunit.</text>
</comment>
<keyword evidence="4 11" id="KW-0328">Glycosyltransferase</keyword>
<evidence type="ECO:0000313" key="15">
    <source>
        <dbReference type="EMBL" id="PIK39967.1"/>
    </source>
</evidence>
<feature type="domain" description="Glutamine amidotransferase type-2" evidence="14">
    <location>
        <begin position="31"/>
        <end position="338"/>
    </location>
</feature>
<feature type="binding site" evidence="13">
    <location>
        <position position="539"/>
    </location>
    <ligand>
        <name>[4Fe-4S] cluster</name>
        <dbReference type="ChEBI" id="CHEBI:49883"/>
    </ligand>
</feature>
<dbReference type="GO" id="GO:0006189">
    <property type="term" value="P:'de novo' IMP biosynthetic process"/>
    <property type="evidence" value="ECO:0007669"/>
    <property type="project" value="UniProtKB-UniPathway"/>
</dbReference>
<evidence type="ECO:0000256" key="10">
    <source>
        <dbReference type="ARBA" id="ARBA00048545"/>
    </source>
</evidence>